<organism evidence="1 2">
    <name type="scientific">Trifolium subterraneum</name>
    <name type="common">Subterranean clover</name>
    <dbReference type="NCBI Taxonomy" id="3900"/>
    <lineage>
        <taxon>Eukaryota</taxon>
        <taxon>Viridiplantae</taxon>
        <taxon>Streptophyta</taxon>
        <taxon>Embryophyta</taxon>
        <taxon>Tracheophyta</taxon>
        <taxon>Spermatophyta</taxon>
        <taxon>Magnoliopsida</taxon>
        <taxon>eudicotyledons</taxon>
        <taxon>Gunneridae</taxon>
        <taxon>Pentapetalae</taxon>
        <taxon>rosids</taxon>
        <taxon>fabids</taxon>
        <taxon>Fabales</taxon>
        <taxon>Fabaceae</taxon>
        <taxon>Papilionoideae</taxon>
        <taxon>50 kb inversion clade</taxon>
        <taxon>NPAAA clade</taxon>
        <taxon>Hologalegina</taxon>
        <taxon>IRL clade</taxon>
        <taxon>Trifolieae</taxon>
        <taxon>Trifolium</taxon>
    </lineage>
</organism>
<proteinExistence type="predicted"/>
<name>A0A2Z6NAN7_TRISU</name>
<dbReference type="EMBL" id="DF973333">
    <property type="protein sequence ID" value="GAU26337.1"/>
    <property type="molecule type" value="Genomic_DNA"/>
</dbReference>
<protein>
    <submittedName>
        <fullName evidence="1">Uncharacterized protein</fullName>
    </submittedName>
</protein>
<dbReference type="Proteomes" id="UP000242715">
    <property type="component" value="Unassembled WGS sequence"/>
</dbReference>
<sequence>MASLSRHSSYYDSASMIRELLDLLLVRLGKLVAFIPRCTRYECRRRCNLWRSVVSQLTEHEELP</sequence>
<gene>
    <name evidence="1" type="ORF">TSUD_101700</name>
</gene>
<evidence type="ECO:0000313" key="2">
    <source>
        <dbReference type="Proteomes" id="UP000242715"/>
    </source>
</evidence>
<reference evidence="2" key="1">
    <citation type="journal article" date="2017" name="Front. Plant Sci.">
        <title>Climate Clever Clovers: New Paradigm to Reduce the Environmental Footprint of Ruminants by Breeding Low Methanogenic Forages Utilizing Haplotype Variation.</title>
        <authorList>
            <person name="Kaur P."/>
            <person name="Appels R."/>
            <person name="Bayer P.E."/>
            <person name="Keeble-Gagnere G."/>
            <person name="Wang J."/>
            <person name="Hirakawa H."/>
            <person name="Shirasawa K."/>
            <person name="Vercoe P."/>
            <person name="Stefanova K."/>
            <person name="Durmic Z."/>
            <person name="Nichols P."/>
            <person name="Revell C."/>
            <person name="Isobe S.N."/>
            <person name="Edwards D."/>
            <person name="Erskine W."/>
        </authorList>
    </citation>
    <scope>NUCLEOTIDE SEQUENCE [LARGE SCALE GENOMIC DNA]</scope>
    <source>
        <strain evidence="2">cv. Daliak</strain>
    </source>
</reference>
<accession>A0A2Z6NAN7</accession>
<evidence type="ECO:0000313" key="1">
    <source>
        <dbReference type="EMBL" id="GAU26337.1"/>
    </source>
</evidence>
<dbReference type="AlphaFoldDB" id="A0A2Z6NAN7"/>
<keyword evidence="2" id="KW-1185">Reference proteome</keyword>